<keyword evidence="1" id="KW-0812">Transmembrane</keyword>
<sequence length="155" mass="17624">MSDVNALGLLLALYGTIAMVTMGIGLGLYLLYAFGLYRMAERAKVENSWFSFIPILQNYIIGKLIGQMKVGSWVIPRLEWVLVIIPIAAIVLGLIPVIGTITNILFYIFWVMVTYNLFRKYSHHAVIMTVIGIILPFLYPIFIFVIRNADPIRRN</sequence>
<accession>F6B2M7</accession>
<dbReference type="RefSeq" id="WP_003543915.1">
    <property type="nucleotide sequence ID" value="NC_015565.1"/>
</dbReference>
<feature type="transmembrane region" description="Helical" evidence="1">
    <location>
        <begin position="12"/>
        <end position="37"/>
    </location>
</feature>
<organism evidence="2 3">
    <name type="scientific">Desulfotomaculum nigrificans (strain DSM 14880 / VKM B-2319 / CO-1-SRB)</name>
    <name type="common">Desulfotomaculum carboxydivorans</name>
    <dbReference type="NCBI Taxonomy" id="868595"/>
    <lineage>
        <taxon>Bacteria</taxon>
        <taxon>Bacillati</taxon>
        <taxon>Bacillota</taxon>
        <taxon>Clostridia</taxon>
        <taxon>Eubacteriales</taxon>
        <taxon>Desulfotomaculaceae</taxon>
        <taxon>Desulfotomaculum</taxon>
    </lineage>
</organism>
<protein>
    <submittedName>
        <fullName evidence="2">Uncharacterized protein</fullName>
    </submittedName>
</protein>
<dbReference type="HOGENOM" id="CLU_132567_0_0_9"/>
<keyword evidence="3" id="KW-1185">Reference proteome</keyword>
<reference evidence="2" key="1">
    <citation type="submission" date="2011-05" db="EMBL/GenBank/DDBJ databases">
        <title>Complete sequence of Desulfotomaculum carboxydivorans CO-1-SRB.</title>
        <authorList>
            <consortium name="US DOE Joint Genome Institute"/>
            <person name="Lucas S."/>
            <person name="Han J."/>
            <person name="Lapidus A."/>
            <person name="Cheng J.-F."/>
            <person name="Goodwin L."/>
            <person name="Pitluck S."/>
            <person name="Peters L."/>
            <person name="Mikhailova N."/>
            <person name="Lu M."/>
            <person name="Han C."/>
            <person name="Tapia R."/>
            <person name="Land M."/>
            <person name="Hauser L."/>
            <person name="Kyrpides N."/>
            <person name="Ivanova N."/>
            <person name="Pagani I."/>
            <person name="Stams A."/>
            <person name="Plugge C."/>
            <person name="Muyzer G."/>
            <person name="Kuever J."/>
            <person name="Parshina S."/>
            <person name="Ivanova A."/>
            <person name="Nazina T."/>
            <person name="Woyke T."/>
        </authorList>
    </citation>
    <scope>NUCLEOTIDE SEQUENCE [LARGE SCALE GENOMIC DNA]</scope>
    <source>
        <strain evidence="2">CO-1-SRB</strain>
    </source>
</reference>
<dbReference type="Proteomes" id="UP000009226">
    <property type="component" value="Chromosome"/>
</dbReference>
<dbReference type="eggNOG" id="ENOG50338GD">
    <property type="taxonomic scope" value="Bacteria"/>
</dbReference>
<keyword evidence="1" id="KW-1133">Transmembrane helix</keyword>
<feature type="transmembrane region" description="Helical" evidence="1">
    <location>
        <begin position="80"/>
        <end position="113"/>
    </location>
</feature>
<proteinExistence type="predicted"/>
<name>F6B2M7_DESCC</name>
<evidence type="ECO:0000256" key="1">
    <source>
        <dbReference type="SAM" id="Phobius"/>
    </source>
</evidence>
<gene>
    <name evidence="2" type="ordered locus">Desca_0982</name>
</gene>
<evidence type="ECO:0000313" key="3">
    <source>
        <dbReference type="Proteomes" id="UP000009226"/>
    </source>
</evidence>
<dbReference type="KEGG" id="dca:Desca_0982"/>
<dbReference type="AlphaFoldDB" id="F6B2M7"/>
<keyword evidence="1" id="KW-0472">Membrane</keyword>
<feature type="transmembrane region" description="Helical" evidence="1">
    <location>
        <begin position="125"/>
        <end position="146"/>
    </location>
</feature>
<dbReference type="EMBL" id="CP002736">
    <property type="protein sequence ID" value="AEF93856.1"/>
    <property type="molecule type" value="Genomic_DNA"/>
</dbReference>
<evidence type="ECO:0000313" key="2">
    <source>
        <dbReference type="EMBL" id="AEF93856.1"/>
    </source>
</evidence>